<dbReference type="InterPro" id="IPR052895">
    <property type="entry name" value="HetReg/Transcr_Mod"/>
</dbReference>
<evidence type="ECO:0000313" key="3">
    <source>
        <dbReference type="Proteomes" id="UP000800036"/>
    </source>
</evidence>
<dbReference type="Proteomes" id="UP000800036">
    <property type="component" value="Unassembled WGS sequence"/>
</dbReference>
<name>A0A6A5V1L5_9PLEO</name>
<keyword evidence="3" id="KW-1185">Reference proteome</keyword>
<feature type="domain" description="Heterokaryon incompatibility" evidence="1">
    <location>
        <begin position="12"/>
        <end position="110"/>
    </location>
</feature>
<evidence type="ECO:0000259" key="1">
    <source>
        <dbReference type="Pfam" id="PF06985"/>
    </source>
</evidence>
<dbReference type="EMBL" id="ML976715">
    <property type="protein sequence ID" value="KAF1968936.1"/>
    <property type="molecule type" value="Genomic_DNA"/>
</dbReference>
<protein>
    <recommendedName>
        <fullName evidence="1">Heterokaryon incompatibility domain-containing protein</fullName>
    </recommendedName>
</protein>
<reference evidence="2" key="1">
    <citation type="journal article" date="2020" name="Stud. Mycol.">
        <title>101 Dothideomycetes genomes: a test case for predicting lifestyles and emergence of pathogens.</title>
        <authorList>
            <person name="Haridas S."/>
            <person name="Albert R."/>
            <person name="Binder M."/>
            <person name="Bloem J."/>
            <person name="Labutti K."/>
            <person name="Salamov A."/>
            <person name="Andreopoulos B."/>
            <person name="Baker S."/>
            <person name="Barry K."/>
            <person name="Bills G."/>
            <person name="Bluhm B."/>
            <person name="Cannon C."/>
            <person name="Castanera R."/>
            <person name="Culley D."/>
            <person name="Daum C."/>
            <person name="Ezra D."/>
            <person name="Gonzalez J."/>
            <person name="Henrissat B."/>
            <person name="Kuo A."/>
            <person name="Liang C."/>
            <person name="Lipzen A."/>
            <person name="Lutzoni F."/>
            <person name="Magnuson J."/>
            <person name="Mondo S."/>
            <person name="Nolan M."/>
            <person name="Ohm R."/>
            <person name="Pangilinan J."/>
            <person name="Park H.-J."/>
            <person name="Ramirez L."/>
            <person name="Alfaro M."/>
            <person name="Sun H."/>
            <person name="Tritt A."/>
            <person name="Yoshinaga Y."/>
            <person name="Zwiers L.-H."/>
            <person name="Turgeon B."/>
            <person name="Goodwin S."/>
            <person name="Spatafora J."/>
            <person name="Crous P."/>
            <person name="Grigoriev I."/>
        </authorList>
    </citation>
    <scope>NUCLEOTIDE SEQUENCE</scope>
    <source>
        <strain evidence="2">CBS 107.79</strain>
    </source>
</reference>
<gene>
    <name evidence="2" type="ORF">BU23DRAFT_558154</name>
</gene>
<sequence>MHAYSRHKAPPYIALSYTWGRTPYQKGRPASLIYSITLNYSAFPVQQNLHDALRHLGPRVRRRNQAFWVDANCINQNDMPERSAQVQQMKAIYECSDAVFAWLGVPFEEEETRLGVAVMREFNVFLSIGCSRCARQIARTRVIVCMRR</sequence>
<dbReference type="AlphaFoldDB" id="A0A6A5V1L5"/>
<accession>A0A6A5V1L5</accession>
<dbReference type="Pfam" id="PF06985">
    <property type="entry name" value="HET"/>
    <property type="match status" value="1"/>
</dbReference>
<dbReference type="PANTHER" id="PTHR24148">
    <property type="entry name" value="ANKYRIN REPEAT DOMAIN-CONTAINING PROTEIN 39 HOMOLOG-RELATED"/>
    <property type="match status" value="1"/>
</dbReference>
<dbReference type="PANTHER" id="PTHR24148:SF73">
    <property type="entry name" value="HET DOMAIN PROTEIN (AFU_ORTHOLOGUE AFUA_8G01020)"/>
    <property type="match status" value="1"/>
</dbReference>
<dbReference type="OrthoDB" id="5416609at2759"/>
<organism evidence="2 3">
    <name type="scientific">Bimuria novae-zelandiae CBS 107.79</name>
    <dbReference type="NCBI Taxonomy" id="1447943"/>
    <lineage>
        <taxon>Eukaryota</taxon>
        <taxon>Fungi</taxon>
        <taxon>Dikarya</taxon>
        <taxon>Ascomycota</taxon>
        <taxon>Pezizomycotina</taxon>
        <taxon>Dothideomycetes</taxon>
        <taxon>Pleosporomycetidae</taxon>
        <taxon>Pleosporales</taxon>
        <taxon>Massarineae</taxon>
        <taxon>Didymosphaeriaceae</taxon>
        <taxon>Bimuria</taxon>
    </lineage>
</organism>
<dbReference type="InterPro" id="IPR010730">
    <property type="entry name" value="HET"/>
</dbReference>
<evidence type="ECO:0000313" key="2">
    <source>
        <dbReference type="EMBL" id="KAF1968936.1"/>
    </source>
</evidence>
<proteinExistence type="predicted"/>